<sequence>MGQTMGTVREWHGELGWGVLDSPDTPGGCWVYWSTIEGTGFRALTVGATVEFGWELAQQDGYSFRATRVYPRDE</sequence>
<keyword evidence="2" id="KW-1185">Reference proteome</keyword>
<comment type="caution">
    <text evidence="1">The sequence shown here is derived from an EMBL/GenBank/DDBJ whole genome shotgun (WGS) entry which is preliminary data.</text>
</comment>
<organism evidence="1 2">
    <name type="scientific">Rhodococcus zopfii</name>
    <dbReference type="NCBI Taxonomy" id="43772"/>
    <lineage>
        <taxon>Bacteria</taxon>
        <taxon>Bacillati</taxon>
        <taxon>Actinomycetota</taxon>
        <taxon>Actinomycetes</taxon>
        <taxon>Mycobacteriales</taxon>
        <taxon>Nocardiaceae</taxon>
        <taxon>Rhodococcus</taxon>
    </lineage>
</organism>
<proteinExistence type="predicted"/>
<gene>
    <name evidence="1" type="ORF">F8M49_21650</name>
</gene>
<dbReference type="SUPFAM" id="SSF50249">
    <property type="entry name" value="Nucleic acid-binding proteins"/>
    <property type="match status" value="1"/>
</dbReference>
<name>A0ABU3WTI1_9NOCA</name>
<dbReference type="InterPro" id="IPR012340">
    <property type="entry name" value="NA-bd_OB-fold"/>
</dbReference>
<protein>
    <submittedName>
        <fullName evidence="1">Cold shock domain-containing protein</fullName>
    </submittedName>
</protein>
<dbReference type="Proteomes" id="UP001275440">
    <property type="component" value="Unassembled WGS sequence"/>
</dbReference>
<evidence type="ECO:0000313" key="2">
    <source>
        <dbReference type="Proteomes" id="UP001275440"/>
    </source>
</evidence>
<evidence type="ECO:0000313" key="1">
    <source>
        <dbReference type="EMBL" id="MDV2477316.1"/>
    </source>
</evidence>
<reference evidence="1 2" key="1">
    <citation type="submission" date="2019-10" db="EMBL/GenBank/DDBJ databases">
        <title>Draft Genome Assembly of Rhodococcus zopfii DSM44189.</title>
        <authorList>
            <person name="Sutton J.M."/>
            <person name="Akob D.M."/>
            <person name="Bushman T.J."/>
        </authorList>
    </citation>
    <scope>NUCLEOTIDE SEQUENCE [LARGE SCALE GENOMIC DNA]</scope>
    <source>
        <strain evidence="1 2">DSM 44189</strain>
    </source>
</reference>
<dbReference type="Gene3D" id="2.40.50.140">
    <property type="entry name" value="Nucleic acid-binding proteins"/>
    <property type="match status" value="1"/>
</dbReference>
<accession>A0ABU3WTI1</accession>
<dbReference type="EMBL" id="WBMO01000003">
    <property type="protein sequence ID" value="MDV2477316.1"/>
    <property type="molecule type" value="Genomic_DNA"/>
</dbReference>